<accession>A0ABY8ANX1</accession>
<sequence>MSKTLDQFKNSYYDYVKYNTALVAHLATFRLDLFLKVATGRYNFSDDVWATFDNKTVAEFKALAIYYQIGQKLLPILYPDITCEPKKTTPPGVLLNPRKLTPLQLSQAFDAIKEITEHALHETLANRPGTEVILDFLKACLNFLITLVTFGQKKDIFKSTTYHLEKISKIQNDMHNILDKLEKDEKDIELEKPTLVGAIK</sequence>
<dbReference type="RefSeq" id="WP_275088188.1">
    <property type="nucleotide sequence ID" value="NZ_CP119078.1"/>
</dbReference>
<dbReference type="EMBL" id="CP119078">
    <property type="protein sequence ID" value="WED42365.1"/>
    <property type="molecule type" value="Genomic_DNA"/>
</dbReference>
<name>A0ABY8ANX1_9GAMM</name>
<organism evidence="1 2">
    <name type="scientific">Legionella cardiaca</name>
    <dbReference type="NCBI Taxonomy" id="1071983"/>
    <lineage>
        <taxon>Bacteria</taxon>
        <taxon>Pseudomonadati</taxon>
        <taxon>Pseudomonadota</taxon>
        <taxon>Gammaproteobacteria</taxon>
        <taxon>Legionellales</taxon>
        <taxon>Legionellaceae</taxon>
        <taxon>Legionella</taxon>
    </lineage>
</organism>
<proteinExistence type="predicted"/>
<reference evidence="1 2" key="1">
    <citation type="submission" date="2023-02" db="EMBL/GenBank/DDBJ databases">
        <title>Genome Sequence of L. cardiaca H63T.</title>
        <authorList>
            <person name="Lopez A.E."/>
            <person name="Cianciotto N.P."/>
        </authorList>
    </citation>
    <scope>NUCLEOTIDE SEQUENCE [LARGE SCALE GENOMIC DNA]</scope>
    <source>
        <strain evidence="1 2">H63</strain>
    </source>
</reference>
<protein>
    <submittedName>
        <fullName evidence="1">Uncharacterized protein</fullName>
    </submittedName>
</protein>
<evidence type="ECO:0000313" key="2">
    <source>
        <dbReference type="Proteomes" id="UP001222087"/>
    </source>
</evidence>
<dbReference type="Proteomes" id="UP001222087">
    <property type="component" value="Chromosome"/>
</dbReference>
<gene>
    <name evidence="1" type="ORF">PXX05_10595</name>
</gene>
<keyword evidence="2" id="KW-1185">Reference proteome</keyword>
<evidence type="ECO:0000313" key="1">
    <source>
        <dbReference type="EMBL" id="WED42365.1"/>
    </source>
</evidence>